<organism evidence="2 3">
    <name type="scientific">Macrolepiota fuliginosa MF-IS2</name>
    <dbReference type="NCBI Taxonomy" id="1400762"/>
    <lineage>
        <taxon>Eukaryota</taxon>
        <taxon>Fungi</taxon>
        <taxon>Dikarya</taxon>
        <taxon>Basidiomycota</taxon>
        <taxon>Agaricomycotina</taxon>
        <taxon>Agaricomycetes</taxon>
        <taxon>Agaricomycetidae</taxon>
        <taxon>Agaricales</taxon>
        <taxon>Agaricineae</taxon>
        <taxon>Agaricaceae</taxon>
        <taxon>Macrolepiota</taxon>
    </lineage>
</organism>
<reference evidence="2" key="1">
    <citation type="submission" date="2020-11" db="EMBL/GenBank/DDBJ databases">
        <authorList>
            <consortium name="DOE Joint Genome Institute"/>
            <person name="Ahrendt S."/>
            <person name="Riley R."/>
            <person name="Andreopoulos W."/>
            <person name="Labutti K."/>
            <person name="Pangilinan J."/>
            <person name="Ruiz-Duenas F.J."/>
            <person name="Barrasa J.M."/>
            <person name="Sanchez-Garcia M."/>
            <person name="Camarero S."/>
            <person name="Miyauchi S."/>
            <person name="Serrano A."/>
            <person name="Linde D."/>
            <person name="Babiker R."/>
            <person name="Drula E."/>
            <person name="Ayuso-Fernandez I."/>
            <person name="Pacheco R."/>
            <person name="Padilla G."/>
            <person name="Ferreira P."/>
            <person name="Barriuso J."/>
            <person name="Kellner H."/>
            <person name="Castanera R."/>
            <person name="Alfaro M."/>
            <person name="Ramirez L."/>
            <person name="Pisabarro A.G."/>
            <person name="Kuo A."/>
            <person name="Tritt A."/>
            <person name="Lipzen A."/>
            <person name="He G."/>
            <person name="Yan M."/>
            <person name="Ng V."/>
            <person name="Cullen D."/>
            <person name="Martin F."/>
            <person name="Rosso M.-N."/>
            <person name="Henrissat B."/>
            <person name="Hibbett D."/>
            <person name="Martinez A.T."/>
            <person name="Grigoriev I.V."/>
        </authorList>
    </citation>
    <scope>NUCLEOTIDE SEQUENCE</scope>
    <source>
        <strain evidence="2">MF-IS2</strain>
    </source>
</reference>
<keyword evidence="1" id="KW-1133">Transmembrane helix</keyword>
<dbReference type="Proteomes" id="UP000807342">
    <property type="component" value="Unassembled WGS sequence"/>
</dbReference>
<feature type="transmembrane region" description="Helical" evidence="1">
    <location>
        <begin position="142"/>
        <end position="165"/>
    </location>
</feature>
<dbReference type="EMBL" id="MU151581">
    <property type="protein sequence ID" value="KAF9442698.1"/>
    <property type="molecule type" value="Genomic_DNA"/>
</dbReference>
<accession>A0A9P5X0T9</accession>
<keyword evidence="1" id="KW-0472">Membrane</keyword>
<proteinExistence type="predicted"/>
<feature type="transmembrane region" description="Helical" evidence="1">
    <location>
        <begin position="29"/>
        <end position="47"/>
    </location>
</feature>
<keyword evidence="1" id="KW-0812">Transmembrane</keyword>
<protein>
    <submittedName>
        <fullName evidence="2">Uncharacterized protein</fullName>
    </submittedName>
</protein>
<dbReference type="AlphaFoldDB" id="A0A9P5X0T9"/>
<gene>
    <name evidence="2" type="ORF">P691DRAFT_680931</name>
</gene>
<feature type="transmembrane region" description="Helical" evidence="1">
    <location>
        <begin position="59"/>
        <end position="79"/>
    </location>
</feature>
<evidence type="ECO:0000256" key="1">
    <source>
        <dbReference type="SAM" id="Phobius"/>
    </source>
</evidence>
<dbReference type="OrthoDB" id="3114388at2759"/>
<comment type="caution">
    <text evidence="2">The sequence shown here is derived from an EMBL/GenBank/DDBJ whole genome shotgun (WGS) entry which is preliminary data.</text>
</comment>
<evidence type="ECO:0000313" key="3">
    <source>
        <dbReference type="Proteomes" id="UP000807342"/>
    </source>
</evidence>
<evidence type="ECO:0000313" key="2">
    <source>
        <dbReference type="EMBL" id="KAF9442698.1"/>
    </source>
</evidence>
<keyword evidence="3" id="KW-1185">Reference proteome</keyword>
<name>A0A9P5X0T9_9AGAR</name>
<sequence>MGFSGHFTVSGSTHLTEDVDLISATTINGLLYGIALSLFFLSVQSLYPQLKSPHLWGQAIFMLGYTSVVMICGIIYLTLVTQMGQLSYIDHNTSLGELLGYEIFLLGQPIEVAQTIFNIIVDIMTLGIQLWRLWVIYHATQYSVVIMVLPVLLYLGFIGKSVYIFNLHS</sequence>